<proteinExistence type="predicted"/>
<reference evidence="1" key="1">
    <citation type="journal article" date="2021" name="Proc. Natl. Acad. Sci. U.S.A.">
        <title>A Catalog of Tens of Thousands of Viruses from Human Metagenomes Reveals Hidden Associations with Chronic Diseases.</title>
        <authorList>
            <person name="Tisza M.J."/>
            <person name="Buck C.B."/>
        </authorList>
    </citation>
    <scope>NUCLEOTIDE SEQUENCE</scope>
    <source>
        <strain evidence="1">Ct3lF2</strain>
    </source>
</reference>
<dbReference type="InterPro" id="IPR006517">
    <property type="entry name" value="Phage_terminase_lsu-like_C"/>
</dbReference>
<dbReference type="NCBIfam" id="TIGR01630">
    <property type="entry name" value="psiM2_ORF9"/>
    <property type="match status" value="1"/>
</dbReference>
<dbReference type="EMBL" id="BK015473">
    <property type="protein sequence ID" value="DAE08707.1"/>
    <property type="molecule type" value="Genomic_DNA"/>
</dbReference>
<organism evidence="1">
    <name type="scientific">Siphoviridae sp. ct3lF2</name>
    <dbReference type="NCBI Taxonomy" id="2825324"/>
    <lineage>
        <taxon>Viruses</taxon>
        <taxon>Duplodnaviria</taxon>
        <taxon>Heunggongvirae</taxon>
        <taxon>Uroviricota</taxon>
        <taxon>Caudoviricetes</taxon>
    </lineage>
</organism>
<sequence length="347" mass="39378">MFPASRIKQGDASTQLWSLEGQFFNYLATGSGGTITGVGCRIGIIDDPIKNDKEAFNDRVLDEQWAWYCDTFLSRIEEGGLQIVNMTRWSTRDLCGRLLQEDAGEWYVFRRPAYDEESGEMLCEELLSKKSYFKKRALTSAAIADANYQQHPVDIKGKLYSSFATYKELPRKSDGTLAFERVISYTDTADTGSDRLCSIVAGQLAGQGFVLDVVYTDEPMEVTEPAVAAQFHDNHVDIAKIESNNGGRGFARTVERLLWDNHQDRSVAVEWFHQGENKQARILSGSSYVMRNLFYPEDWDRRWPEYYRDMNTYQRNGKNAHDDAPDATTGLAEMLQGDGQGAFTIYF</sequence>
<protein>
    <submittedName>
        <fullName evidence="1">Terminase large subunit</fullName>
    </submittedName>
</protein>
<name>A0A8S5PQD6_9CAUD</name>
<evidence type="ECO:0000313" key="1">
    <source>
        <dbReference type="EMBL" id="DAE08707.1"/>
    </source>
</evidence>
<accession>A0A8S5PQD6</accession>